<evidence type="ECO:0000256" key="2">
    <source>
        <dbReference type="ARBA" id="ARBA00022475"/>
    </source>
</evidence>
<protein>
    <submittedName>
        <fullName evidence="10">Acyltransferase</fullName>
    </submittedName>
</protein>
<dbReference type="PANTHER" id="PTHR23028:SF53">
    <property type="entry name" value="ACYL_TRANSF_3 DOMAIN-CONTAINING PROTEIN"/>
    <property type="match status" value="1"/>
</dbReference>
<keyword evidence="3 10" id="KW-0808">Transferase</keyword>
<evidence type="ECO:0000256" key="6">
    <source>
        <dbReference type="ARBA" id="ARBA00023136"/>
    </source>
</evidence>
<name>A0A0R2KZP9_9LACO</name>
<feature type="transmembrane region" description="Helical" evidence="8">
    <location>
        <begin position="90"/>
        <end position="110"/>
    </location>
</feature>
<sequence length="647" mass="72742">MKRSDFHNNSGERKNVGKRRYITGFDGLRVMALLGVIFYHLMPYTVPGGYLGVPIFFAVSGYLITDIFIQEWDRNGKIKLGSFYLRRLRRLYPTLIVVLITSTAYMTVFAQNLLSHIRNIIWTNLTFVYNWWLVGNGQSYFDRYNGESPFTHLWYLSVLAQYYFIWPIILIVLLKVYNDHRTQVAGVLFSLSIISTMLMAILYSPDNVNRVYYGTDTRVAPFLIGAALAFVWPSTRLTRNLKLKTNIIANTLGLLILVAMGISFFNMPGTTATPYYGGIFIFSLISVLMVAIIAHPSFIWDRALTNPVFKWLGSRSYGIYMYQLPVMIFYEQKVTNIAAHPVINTIAPLIIILLISELSFRFIEVPLAKFDYRNTFRAIGAIFNPKSGLGWRRYLAIPVILVTAVAIYGAATAPEKVAQKTDGLQTKLAKNSKATDKKNAEALKKQKAAKKAASESSSSKNVKLNKKEEAIAKKYNLTPQEFKFASTVPITGVGDSVLEDTATDLQEVFQTAYMSAKVGRQVGEAQGVITSLKSQGNLSDNVLINLGANGPVTMDHVKGIEKAVGSKRHIFWVNVHVPTQTWESSVNKTLAEAAKKYKNFTVIDWYTPSKNQPGWFYTDHVHPNPDGSIQYASIAVKQIVKTLDKQK</sequence>
<dbReference type="PATRIC" id="fig|331679.3.peg.724"/>
<dbReference type="CDD" id="cd01840">
    <property type="entry name" value="SGNH_hydrolase_yrhL_like"/>
    <property type="match status" value="1"/>
</dbReference>
<dbReference type="STRING" id="331679.IV81_GL000717"/>
<organism evidence="10 11">
    <name type="scientific">Pediococcus stilesii</name>
    <dbReference type="NCBI Taxonomy" id="331679"/>
    <lineage>
        <taxon>Bacteria</taxon>
        <taxon>Bacillati</taxon>
        <taxon>Bacillota</taxon>
        <taxon>Bacilli</taxon>
        <taxon>Lactobacillales</taxon>
        <taxon>Lactobacillaceae</taxon>
        <taxon>Pediococcus</taxon>
    </lineage>
</organism>
<evidence type="ECO:0000259" key="9">
    <source>
        <dbReference type="Pfam" id="PF01757"/>
    </source>
</evidence>
<evidence type="ECO:0000313" key="11">
    <source>
        <dbReference type="Proteomes" id="UP000051859"/>
    </source>
</evidence>
<feature type="transmembrane region" description="Helical" evidence="8">
    <location>
        <begin position="394"/>
        <end position="411"/>
    </location>
</feature>
<dbReference type="Proteomes" id="UP000051859">
    <property type="component" value="Unassembled WGS sequence"/>
</dbReference>
<feature type="transmembrane region" description="Helical" evidence="8">
    <location>
        <begin position="342"/>
        <end position="363"/>
    </location>
</feature>
<keyword evidence="5 8" id="KW-1133">Transmembrane helix</keyword>
<evidence type="ECO:0000256" key="7">
    <source>
        <dbReference type="ARBA" id="ARBA00023315"/>
    </source>
</evidence>
<feature type="transmembrane region" description="Helical" evidence="8">
    <location>
        <begin position="279"/>
        <end position="300"/>
    </location>
</feature>
<evidence type="ECO:0000256" key="4">
    <source>
        <dbReference type="ARBA" id="ARBA00022692"/>
    </source>
</evidence>
<evidence type="ECO:0000256" key="5">
    <source>
        <dbReference type="ARBA" id="ARBA00022989"/>
    </source>
</evidence>
<feature type="transmembrane region" description="Helical" evidence="8">
    <location>
        <begin position="21"/>
        <end position="42"/>
    </location>
</feature>
<feature type="transmembrane region" description="Helical" evidence="8">
    <location>
        <begin position="153"/>
        <end position="174"/>
    </location>
</feature>
<dbReference type="EMBL" id="JQBX01000002">
    <property type="protein sequence ID" value="KRN94931.1"/>
    <property type="molecule type" value="Genomic_DNA"/>
</dbReference>
<accession>A0A0R2KZP9</accession>
<dbReference type="Pfam" id="PF01757">
    <property type="entry name" value="Acyl_transf_3"/>
    <property type="match status" value="1"/>
</dbReference>
<dbReference type="GO" id="GO:0009103">
    <property type="term" value="P:lipopolysaccharide biosynthetic process"/>
    <property type="evidence" value="ECO:0007669"/>
    <property type="project" value="TreeGrafter"/>
</dbReference>
<feature type="transmembrane region" description="Helical" evidence="8">
    <location>
        <begin position="186"/>
        <end position="205"/>
    </location>
</feature>
<dbReference type="InterPro" id="IPR050879">
    <property type="entry name" value="Acyltransferase_3"/>
</dbReference>
<dbReference type="RefSeq" id="WP_057801402.1">
    <property type="nucleotide sequence ID" value="NZ_JQBX01000002.1"/>
</dbReference>
<evidence type="ECO:0000256" key="3">
    <source>
        <dbReference type="ARBA" id="ARBA00022679"/>
    </source>
</evidence>
<feature type="transmembrane region" description="Helical" evidence="8">
    <location>
        <begin position="247"/>
        <end position="267"/>
    </location>
</feature>
<dbReference type="GO" id="GO:0016747">
    <property type="term" value="F:acyltransferase activity, transferring groups other than amino-acyl groups"/>
    <property type="evidence" value="ECO:0007669"/>
    <property type="project" value="InterPro"/>
</dbReference>
<evidence type="ECO:0000313" key="10">
    <source>
        <dbReference type="EMBL" id="KRN94931.1"/>
    </source>
</evidence>
<feature type="transmembrane region" description="Helical" evidence="8">
    <location>
        <begin position="217"/>
        <end position="235"/>
    </location>
</feature>
<proteinExistence type="predicted"/>
<dbReference type="Gene3D" id="3.40.50.1110">
    <property type="entry name" value="SGNH hydrolase"/>
    <property type="match status" value="1"/>
</dbReference>
<dbReference type="PANTHER" id="PTHR23028">
    <property type="entry name" value="ACETYLTRANSFERASE"/>
    <property type="match status" value="1"/>
</dbReference>
<dbReference type="InterPro" id="IPR036514">
    <property type="entry name" value="SGNH_hydro_sf"/>
</dbReference>
<dbReference type="GO" id="GO:0005886">
    <property type="term" value="C:plasma membrane"/>
    <property type="evidence" value="ECO:0007669"/>
    <property type="project" value="UniProtKB-SubCell"/>
</dbReference>
<keyword evidence="2" id="KW-1003">Cell membrane</keyword>
<reference evidence="10 11" key="1">
    <citation type="journal article" date="2015" name="Genome Announc.">
        <title>Expanding the biotechnology potential of lactobacilli through comparative genomics of 213 strains and associated genera.</title>
        <authorList>
            <person name="Sun Z."/>
            <person name="Harris H.M."/>
            <person name="McCann A."/>
            <person name="Guo C."/>
            <person name="Argimon S."/>
            <person name="Zhang W."/>
            <person name="Yang X."/>
            <person name="Jeffery I.B."/>
            <person name="Cooney J.C."/>
            <person name="Kagawa T.F."/>
            <person name="Liu W."/>
            <person name="Song Y."/>
            <person name="Salvetti E."/>
            <person name="Wrobel A."/>
            <person name="Rasinkangas P."/>
            <person name="Parkhill J."/>
            <person name="Rea M.C."/>
            <person name="O'Sullivan O."/>
            <person name="Ritari J."/>
            <person name="Douillard F.P."/>
            <person name="Paul Ross R."/>
            <person name="Yang R."/>
            <person name="Briner A.E."/>
            <person name="Felis G.E."/>
            <person name="de Vos W.M."/>
            <person name="Barrangou R."/>
            <person name="Klaenhammer T.R."/>
            <person name="Caufield P.W."/>
            <person name="Cui Y."/>
            <person name="Zhang H."/>
            <person name="O'Toole P.W."/>
        </authorList>
    </citation>
    <scope>NUCLEOTIDE SEQUENCE [LARGE SCALE GENOMIC DNA]</scope>
    <source>
        <strain evidence="10 11">DSM 18001</strain>
    </source>
</reference>
<evidence type="ECO:0000256" key="1">
    <source>
        <dbReference type="ARBA" id="ARBA00004651"/>
    </source>
</evidence>
<keyword evidence="4 8" id="KW-0812">Transmembrane</keyword>
<feature type="transmembrane region" description="Helical" evidence="8">
    <location>
        <begin position="48"/>
        <end position="69"/>
    </location>
</feature>
<feature type="domain" description="Acyltransferase 3" evidence="9">
    <location>
        <begin position="23"/>
        <end position="354"/>
    </location>
</feature>
<gene>
    <name evidence="10" type="ORF">IV81_GL000717</name>
</gene>
<dbReference type="InterPro" id="IPR002656">
    <property type="entry name" value="Acyl_transf_3_dom"/>
</dbReference>
<keyword evidence="11" id="KW-1185">Reference proteome</keyword>
<dbReference type="SUPFAM" id="SSF52266">
    <property type="entry name" value="SGNH hydrolase"/>
    <property type="match status" value="1"/>
</dbReference>
<dbReference type="AlphaFoldDB" id="A0A0R2KZP9"/>
<keyword evidence="7 10" id="KW-0012">Acyltransferase</keyword>
<comment type="caution">
    <text evidence="10">The sequence shown here is derived from an EMBL/GenBank/DDBJ whole genome shotgun (WGS) entry which is preliminary data.</text>
</comment>
<evidence type="ECO:0000256" key="8">
    <source>
        <dbReference type="SAM" id="Phobius"/>
    </source>
</evidence>
<comment type="subcellular location">
    <subcellularLocation>
        <location evidence="1">Cell membrane</location>
        <topology evidence="1">Multi-pass membrane protein</topology>
    </subcellularLocation>
</comment>
<keyword evidence="6 8" id="KW-0472">Membrane</keyword>